<comment type="caution">
    <text evidence="4">The sequence shown here is derived from an EMBL/GenBank/DDBJ whole genome shotgun (WGS) entry which is preliminary data.</text>
</comment>
<feature type="domain" description="Peptidase S9 prolyl oligopeptidase catalytic" evidence="3">
    <location>
        <begin position="454"/>
        <end position="663"/>
    </location>
</feature>
<proteinExistence type="predicted"/>
<name>A0A420WDK2_9PROT</name>
<keyword evidence="5" id="KW-1185">Reference proteome</keyword>
<dbReference type="OrthoDB" id="128799at2"/>
<dbReference type="SUPFAM" id="SSF82171">
    <property type="entry name" value="DPP6 N-terminal domain-like"/>
    <property type="match status" value="1"/>
</dbReference>
<dbReference type="InParanoid" id="A0A420WDK2"/>
<dbReference type="SUPFAM" id="SSF53474">
    <property type="entry name" value="alpha/beta-Hydrolases"/>
    <property type="match status" value="1"/>
</dbReference>
<dbReference type="PANTHER" id="PTHR42776:SF27">
    <property type="entry name" value="DIPEPTIDYL PEPTIDASE FAMILY MEMBER 6"/>
    <property type="match status" value="1"/>
</dbReference>
<dbReference type="InterPro" id="IPR029058">
    <property type="entry name" value="AB_hydrolase_fold"/>
</dbReference>
<dbReference type="PANTHER" id="PTHR42776">
    <property type="entry name" value="SERINE PEPTIDASE S9 FAMILY MEMBER"/>
    <property type="match status" value="1"/>
</dbReference>
<accession>A0A420WDK2</accession>
<keyword evidence="4" id="KW-0031">Aminopeptidase</keyword>
<dbReference type="AlphaFoldDB" id="A0A420WDK2"/>
<dbReference type="RefSeq" id="WP_121100897.1">
    <property type="nucleotide sequence ID" value="NZ_RBII01000002.1"/>
</dbReference>
<dbReference type="Pfam" id="PF00326">
    <property type="entry name" value="Peptidase_S9"/>
    <property type="match status" value="1"/>
</dbReference>
<feature type="chain" id="PRO_5018976672" evidence="2">
    <location>
        <begin position="30"/>
        <end position="668"/>
    </location>
</feature>
<dbReference type="Gene3D" id="3.40.50.1820">
    <property type="entry name" value="alpha/beta hydrolase"/>
    <property type="match status" value="1"/>
</dbReference>
<gene>
    <name evidence="4" type="ORF">DES40_1766</name>
</gene>
<evidence type="ECO:0000259" key="3">
    <source>
        <dbReference type="Pfam" id="PF00326"/>
    </source>
</evidence>
<protein>
    <submittedName>
        <fullName evidence="4">Dipeptidyl aminopeptidase/acylaminoacyl peptidase</fullName>
    </submittedName>
</protein>
<evidence type="ECO:0000313" key="5">
    <source>
        <dbReference type="Proteomes" id="UP000282211"/>
    </source>
</evidence>
<keyword evidence="4" id="KW-0645">Protease</keyword>
<evidence type="ECO:0000256" key="2">
    <source>
        <dbReference type="SAM" id="SignalP"/>
    </source>
</evidence>
<dbReference type="EMBL" id="RBII01000002">
    <property type="protein sequence ID" value="RKQ68990.1"/>
    <property type="molecule type" value="Genomic_DNA"/>
</dbReference>
<dbReference type="GO" id="GO:0004177">
    <property type="term" value="F:aminopeptidase activity"/>
    <property type="evidence" value="ECO:0007669"/>
    <property type="project" value="UniProtKB-KW"/>
</dbReference>
<keyword evidence="2" id="KW-0732">Signal</keyword>
<keyword evidence="1" id="KW-0378">Hydrolase</keyword>
<sequence length="668" mass="74862">MLNKIMFGSLLLSFLLGAPLSSSFNQAHAAPPAAELFGKLPDIHDAALSPDSSKIAYIMNKDGRTVLAMTNLKEKESSPKAIGLGEGVKPEYVKWVNDHRVILSFWQSEESGGVPYRTGYLYSLDTNSMKGSILVDPSKSGRPSTGSRLAKSSVFRQFNNIVVDWLEDDPDHILMSYSENDNNIKPDIRRVNVSTGSDTVVQRGMPDVQYWYTDLTGEPRIGQGRADDSDASWVMRIRDSKTGDWNSADDYTGLESDTDIHGFTSNPDELIISSYQGQDTIGLYVYDLSKKSITRTIYHNNTYDATGVILSHDGDKIIGAKFTGDTPQTEMLGDTVTIMQNIREQFIGFTVDHIDQSQDGKTILFKVSSPYDPGAIMLYESSNKKFKKLAGLRPSLKPQELGEVVSISYSARDNQKIPSFVTLPPSITETSQFKNLPFIVLPHGGPYARDAKRFDYFAQFFATRGYGVLQMNFRGSEGYGKSFEQAGRDNWTVMQDDVEDGTKWLIEKGYADPDRICIAGWSYGGYAALMGAAKQPDLYTCAIAMAALTDIKGFMREQKQYRFGRQTSRAFIGNGFKDKDDIKANSPVKIAEDMTVPLFLAHGKYDQQVDFNQFRRMKSALRKSDANVTYMEFEKEDHYLSNEENRKAFFKGLDKFLERNLGKSEFAK</sequence>
<evidence type="ECO:0000313" key="4">
    <source>
        <dbReference type="EMBL" id="RKQ68990.1"/>
    </source>
</evidence>
<dbReference type="InterPro" id="IPR001375">
    <property type="entry name" value="Peptidase_S9_cat"/>
</dbReference>
<dbReference type="GO" id="GO:0006508">
    <property type="term" value="P:proteolysis"/>
    <property type="evidence" value="ECO:0007669"/>
    <property type="project" value="InterPro"/>
</dbReference>
<dbReference type="GO" id="GO:0004252">
    <property type="term" value="F:serine-type endopeptidase activity"/>
    <property type="evidence" value="ECO:0007669"/>
    <property type="project" value="TreeGrafter"/>
</dbReference>
<reference evidence="4 5" key="1">
    <citation type="submission" date="2018-10" db="EMBL/GenBank/DDBJ databases">
        <title>Genomic Encyclopedia of Type Strains, Phase IV (KMG-IV): sequencing the most valuable type-strain genomes for metagenomic binning, comparative biology and taxonomic classification.</title>
        <authorList>
            <person name="Goeker M."/>
        </authorList>
    </citation>
    <scope>NUCLEOTIDE SEQUENCE [LARGE SCALE GENOMIC DNA]</scope>
    <source>
        <strain evidence="4 5">DSM 22008</strain>
    </source>
</reference>
<organism evidence="4 5">
    <name type="scientific">Litorimonas taeanensis</name>
    <dbReference type="NCBI Taxonomy" id="568099"/>
    <lineage>
        <taxon>Bacteria</taxon>
        <taxon>Pseudomonadati</taxon>
        <taxon>Pseudomonadota</taxon>
        <taxon>Alphaproteobacteria</taxon>
        <taxon>Maricaulales</taxon>
        <taxon>Robiginitomaculaceae</taxon>
    </lineage>
</organism>
<feature type="signal peptide" evidence="2">
    <location>
        <begin position="1"/>
        <end position="29"/>
    </location>
</feature>
<evidence type="ECO:0000256" key="1">
    <source>
        <dbReference type="ARBA" id="ARBA00022801"/>
    </source>
</evidence>
<dbReference type="Proteomes" id="UP000282211">
    <property type="component" value="Unassembled WGS sequence"/>
</dbReference>